<organism evidence="1 2">
    <name type="scientific">Dreissena polymorpha</name>
    <name type="common">Zebra mussel</name>
    <name type="synonym">Mytilus polymorpha</name>
    <dbReference type="NCBI Taxonomy" id="45954"/>
    <lineage>
        <taxon>Eukaryota</taxon>
        <taxon>Metazoa</taxon>
        <taxon>Spiralia</taxon>
        <taxon>Lophotrochozoa</taxon>
        <taxon>Mollusca</taxon>
        <taxon>Bivalvia</taxon>
        <taxon>Autobranchia</taxon>
        <taxon>Heteroconchia</taxon>
        <taxon>Euheterodonta</taxon>
        <taxon>Imparidentia</taxon>
        <taxon>Neoheterodontei</taxon>
        <taxon>Myida</taxon>
        <taxon>Dreissenoidea</taxon>
        <taxon>Dreissenidae</taxon>
        <taxon>Dreissena</taxon>
    </lineage>
</organism>
<dbReference type="AlphaFoldDB" id="A0A9D4HF35"/>
<reference evidence="1" key="1">
    <citation type="journal article" date="2019" name="bioRxiv">
        <title>The Genome of the Zebra Mussel, Dreissena polymorpha: A Resource for Invasive Species Research.</title>
        <authorList>
            <person name="McCartney M.A."/>
            <person name="Auch B."/>
            <person name="Kono T."/>
            <person name="Mallez S."/>
            <person name="Zhang Y."/>
            <person name="Obille A."/>
            <person name="Becker A."/>
            <person name="Abrahante J.E."/>
            <person name="Garbe J."/>
            <person name="Badalamenti J.P."/>
            <person name="Herman A."/>
            <person name="Mangelson H."/>
            <person name="Liachko I."/>
            <person name="Sullivan S."/>
            <person name="Sone E.D."/>
            <person name="Koren S."/>
            <person name="Silverstein K.A.T."/>
            <person name="Beckman K.B."/>
            <person name="Gohl D.M."/>
        </authorList>
    </citation>
    <scope>NUCLEOTIDE SEQUENCE</scope>
    <source>
        <strain evidence="1">Duluth1</strain>
        <tissue evidence="1">Whole animal</tissue>
    </source>
</reference>
<gene>
    <name evidence="1" type="ORF">DPMN_058061</name>
</gene>
<name>A0A9D4HF35_DREPO</name>
<dbReference type="EMBL" id="JAIWYP010000013">
    <property type="protein sequence ID" value="KAH3715354.1"/>
    <property type="molecule type" value="Genomic_DNA"/>
</dbReference>
<evidence type="ECO:0000313" key="1">
    <source>
        <dbReference type="EMBL" id="KAH3715354.1"/>
    </source>
</evidence>
<protein>
    <submittedName>
        <fullName evidence="1">Uncharacterized protein</fullName>
    </submittedName>
</protein>
<dbReference type="Proteomes" id="UP000828390">
    <property type="component" value="Unassembled WGS sequence"/>
</dbReference>
<reference evidence="1" key="2">
    <citation type="submission" date="2020-11" db="EMBL/GenBank/DDBJ databases">
        <authorList>
            <person name="McCartney M.A."/>
            <person name="Auch B."/>
            <person name="Kono T."/>
            <person name="Mallez S."/>
            <person name="Becker A."/>
            <person name="Gohl D.M."/>
            <person name="Silverstein K.A.T."/>
            <person name="Koren S."/>
            <person name="Bechman K.B."/>
            <person name="Herman A."/>
            <person name="Abrahante J.E."/>
            <person name="Garbe J."/>
        </authorList>
    </citation>
    <scope>NUCLEOTIDE SEQUENCE</scope>
    <source>
        <strain evidence="1">Duluth1</strain>
        <tissue evidence="1">Whole animal</tissue>
    </source>
</reference>
<proteinExistence type="predicted"/>
<sequence>MRENAPPTGGHVFKTIGTIFELVQDIIWTNIGTINKISRVKHAPPNGGHVFSTNRNHFRPRPRYHWDKSSKFYEDGAINVASIVLIRKNAPSRTFFKLIQDIIEKYVLTTFHEDRTISVAFRVLKSPSQLRPCFHEDRTINVASRVHIGKNAPPPGRHVFQPTKTIFELFQDIIGTNLLTKSFTMMGQ</sequence>
<evidence type="ECO:0000313" key="2">
    <source>
        <dbReference type="Proteomes" id="UP000828390"/>
    </source>
</evidence>
<accession>A0A9D4HF35</accession>
<keyword evidence="2" id="KW-1185">Reference proteome</keyword>
<comment type="caution">
    <text evidence="1">The sequence shown here is derived from an EMBL/GenBank/DDBJ whole genome shotgun (WGS) entry which is preliminary data.</text>
</comment>